<dbReference type="EMBL" id="JADNRY010000161">
    <property type="protein sequence ID" value="KAF9062842.1"/>
    <property type="molecule type" value="Genomic_DNA"/>
</dbReference>
<organism evidence="6 8">
    <name type="scientific">Rhodocollybia butyracea</name>
    <dbReference type="NCBI Taxonomy" id="206335"/>
    <lineage>
        <taxon>Eukaryota</taxon>
        <taxon>Fungi</taxon>
        <taxon>Dikarya</taxon>
        <taxon>Basidiomycota</taxon>
        <taxon>Agaricomycotina</taxon>
        <taxon>Agaricomycetes</taxon>
        <taxon>Agaricomycetidae</taxon>
        <taxon>Agaricales</taxon>
        <taxon>Marasmiineae</taxon>
        <taxon>Omphalotaceae</taxon>
        <taxon>Rhodocollybia</taxon>
    </lineage>
</organism>
<evidence type="ECO:0000313" key="6">
    <source>
        <dbReference type="EMBL" id="KAF9041142.1"/>
    </source>
</evidence>
<protein>
    <recommendedName>
        <fullName evidence="9">Major facilitator superfamily (MFS) profile domain-containing protein</fullName>
    </recommendedName>
</protein>
<feature type="transmembrane region" description="Helical" evidence="5">
    <location>
        <begin position="14"/>
        <end position="33"/>
    </location>
</feature>
<evidence type="ECO:0000313" key="8">
    <source>
        <dbReference type="Proteomes" id="UP000772434"/>
    </source>
</evidence>
<keyword evidence="8" id="KW-1185">Reference proteome</keyword>
<sequence length="84" mass="8741">ATALPRIASDFDSFSLQGWIATSFILTHCLPLILRPTSPHISCQVVFISTIVIFELGSLVCGVVQNVGQLIAGRTASGVGASGI</sequence>
<feature type="non-terminal residue" evidence="6">
    <location>
        <position position="1"/>
    </location>
</feature>
<dbReference type="Proteomes" id="UP000772434">
    <property type="component" value="Unassembled WGS sequence"/>
</dbReference>
<reference evidence="6" key="1">
    <citation type="submission" date="2020-11" db="EMBL/GenBank/DDBJ databases">
        <authorList>
            <consortium name="DOE Joint Genome Institute"/>
            <person name="Ahrendt S."/>
            <person name="Riley R."/>
            <person name="Andreopoulos W."/>
            <person name="Labutti K."/>
            <person name="Pangilinan J."/>
            <person name="Ruiz-Duenas F.J."/>
            <person name="Barrasa J.M."/>
            <person name="Sanchez-Garcia M."/>
            <person name="Camarero S."/>
            <person name="Miyauchi S."/>
            <person name="Serrano A."/>
            <person name="Linde D."/>
            <person name="Babiker R."/>
            <person name="Drula E."/>
            <person name="Ayuso-Fernandez I."/>
            <person name="Pacheco R."/>
            <person name="Padilla G."/>
            <person name="Ferreira P."/>
            <person name="Barriuso J."/>
            <person name="Kellner H."/>
            <person name="Castanera R."/>
            <person name="Alfaro M."/>
            <person name="Ramirez L."/>
            <person name="Pisabarro A.G."/>
            <person name="Kuo A."/>
            <person name="Tritt A."/>
            <person name="Lipzen A."/>
            <person name="He G."/>
            <person name="Yan M."/>
            <person name="Ng V."/>
            <person name="Cullen D."/>
            <person name="Martin F."/>
            <person name="Rosso M.-N."/>
            <person name="Henrissat B."/>
            <person name="Hibbett D."/>
            <person name="Martinez A.T."/>
            <person name="Grigoriev I.V."/>
        </authorList>
    </citation>
    <scope>NUCLEOTIDE SEQUENCE</scope>
    <source>
        <strain evidence="6">AH 40177</strain>
    </source>
</reference>
<evidence type="ECO:0000313" key="7">
    <source>
        <dbReference type="EMBL" id="KAF9062842.1"/>
    </source>
</evidence>
<dbReference type="SUPFAM" id="SSF103473">
    <property type="entry name" value="MFS general substrate transporter"/>
    <property type="match status" value="1"/>
</dbReference>
<dbReference type="InterPro" id="IPR036259">
    <property type="entry name" value="MFS_trans_sf"/>
</dbReference>
<proteinExistence type="predicted"/>
<accession>A0A9P5P7Z6</accession>
<evidence type="ECO:0008006" key="9">
    <source>
        <dbReference type="Google" id="ProtNLM"/>
    </source>
</evidence>
<keyword evidence="2 5" id="KW-0812">Transmembrane</keyword>
<evidence type="ECO:0000256" key="3">
    <source>
        <dbReference type="ARBA" id="ARBA00022989"/>
    </source>
</evidence>
<keyword evidence="4 5" id="KW-0472">Membrane</keyword>
<dbReference type="PANTHER" id="PTHR23501">
    <property type="entry name" value="MAJOR FACILITATOR SUPERFAMILY"/>
    <property type="match status" value="1"/>
</dbReference>
<dbReference type="GO" id="GO:0022857">
    <property type="term" value="F:transmembrane transporter activity"/>
    <property type="evidence" value="ECO:0007669"/>
    <property type="project" value="TreeGrafter"/>
</dbReference>
<comment type="caution">
    <text evidence="6">The sequence shown here is derived from an EMBL/GenBank/DDBJ whole genome shotgun (WGS) entry which is preliminary data.</text>
</comment>
<name>A0A9P5P7Z6_9AGAR</name>
<evidence type="ECO:0000256" key="2">
    <source>
        <dbReference type="ARBA" id="ARBA00022692"/>
    </source>
</evidence>
<evidence type="ECO:0000256" key="1">
    <source>
        <dbReference type="ARBA" id="ARBA00004141"/>
    </source>
</evidence>
<evidence type="ECO:0000256" key="4">
    <source>
        <dbReference type="ARBA" id="ARBA00023136"/>
    </source>
</evidence>
<dbReference type="EMBL" id="JADNRY010000555">
    <property type="protein sequence ID" value="KAF9041142.1"/>
    <property type="molecule type" value="Genomic_DNA"/>
</dbReference>
<dbReference type="OrthoDB" id="10021397at2759"/>
<feature type="non-terminal residue" evidence="6">
    <location>
        <position position="84"/>
    </location>
</feature>
<dbReference type="PANTHER" id="PTHR23501:SF198">
    <property type="entry name" value="AZOLE RESISTANCE PROTEIN 1-RELATED"/>
    <property type="match status" value="1"/>
</dbReference>
<gene>
    <name evidence="6" type="ORF">BDP27DRAFT_1192332</name>
    <name evidence="7" type="ORF">BDP27DRAFT_1201403</name>
</gene>
<evidence type="ECO:0000256" key="5">
    <source>
        <dbReference type="SAM" id="Phobius"/>
    </source>
</evidence>
<dbReference type="GO" id="GO:0005886">
    <property type="term" value="C:plasma membrane"/>
    <property type="evidence" value="ECO:0007669"/>
    <property type="project" value="TreeGrafter"/>
</dbReference>
<feature type="transmembrane region" description="Helical" evidence="5">
    <location>
        <begin position="45"/>
        <end position="65"/>
    </location>
</feature>
<keyword evidence="3 5" id="KW-1133">Transmembrane helix</keyword>
<dbReference type="AlphaFoldDB" id="A0A9P5P7Z6"/>
<dbReference type="Gene3D" id="1.20.1720.10">
    <property type="entry name" value="Multidrug resistance protein D"/>
    <property type="match status" value="1"/>
</dbReference>
<comment type="subcellular location">
    <subcellularLocation>
        <location evidence="1">Membrane</location>
        <topology evidence="1">Multi-pass membrane protein</topology>
    </subcellularLocation>
</comment>